<keyword evidence="17" id="KW-1185">Reference proteome</keyword>
<keyword evidence="9" id="KW-0648">Protein biosynthesis</keyword>
<evidence type="ECO:0000256" key="8">
    <source>
        <dbReference type="ARBA" id="ARBA00022840"/>
    </source>
</evidence>
<keyword evidence="11" id="KW-0496">Mitochondrion</keyword>
<evidence type="ECO:0000256" key="5">
    <source>
        <dbReference type="ARBA" id="ARBA00022723"/>
    </source>
</evidence>
<dbReference type="HAMAP" id="MF_00184">
    <property type="entry name" value="Thr_tRNA_synth"/>
    <property type="match status" value="1"/>
</dbReference>
<evidence type="ECO:0000259" key="15">
    <source>
        <dbReference type="PROSITE" id="PS50862"/>
    </source>
</evidence>
<dbReference type="GO" id="GO:0004829">
    <property type="term" value="F:threonine-tRNA ligase activity"/>
    <property type="evidence" value="ECO:0007669"/>
    <property type="project" value="UniProtKB-EC"/>
</dbReference>
<comment type="catalytic activity">
    <reaction evidence="14">
        <text>tRNA(Thr) + L-threonine + ATP = L-threonyl-tRNA(Thr) + AMP + diphosphate + H(+)</text>
        <dbReference type="Rhea" id="RHEA:24624"/>
        <dbReference type="Rhea" id="RHEA-COMP:9670"/>
        <dbReference type="Rhea" id="RHEA-COMP:9704"/>
        <dbReference type="ChEBI" id="CHEBI:15378"/>
        <dbReference type="ChEBI" id="CHEBI:30616"/>
        <dbReference type="ChEBI" id="CHEBI:33019"/>
        <dbReference type="ChEBI" id="CHEBI:57926"/>
        <dbReference type="ChEBI" id="CHEBI:78442"/>
        <dbReference type="ChEBI" id="CHEBI:78534"/>
        <dbReference type="ChEBI" id="CHEBI:456215"/>
        <dbReference type="EC" id="6.1.1.3"/>
    </reaction>
</comment>
<dbReference type="Pfam" id="PF00587">
    <property type="entry name" value="tRNA-synt_2b"/>
    <property type="match status" value="1"/>
</dbReference>
<dbReference type="PANTHER" id="PTHR11451">
    <property type="entry name" value="THREONINE-TRNA LIGASE"/>
    <property type="match status" value="1"/>
</dbReference>
<evidence type="ECO:0000256" key="10">
    <source>
        <dbReference type="ARBA" id="ARBA00022946"/>
    </source>
</evidence>
<dbReference type="CDD" id="cd00860">
    <property type="entry name" value="ThrRS_anticodon"/>
    <property type="match status" value="1"/>
</dbReference>
<evidence type="ECO:0000313" key="17">
    <source>
        <dbReference type="Proteomes" id="UP001210925"/>
    </source>
</evidence>
<dbReference type="GO" id="GO:0005759">
    <property type="term" value="C:mitochondrial matrix"/>
    <property type="evidence" value="ECO:0007669"/>
    <property type="project" value="UniProtKB-SubCell"/>
</dbReference>
<evidence type="ECO:0000256" key="6">
    <source>
        <dbReference type="ARBA" id="ARBA00022741"/>
    </source>
</evidence>
<dbReference type="InterPro" id="IPR004154">
    <property type="entry name" value="Anticodon-bd"/>
</dbReference>
<dbReference type="Gene3D" id="3.30.930.10">
    <property type="entry name" value="Bira Bifunctional Protein, Domain 2"/>
    <property type="match status" value="1"/>
</dbReference>
<dbReference type="NCBIfam" id="TIGR00418">
    <property type="entry name" value="thrS"/>
    <property type="match status" value="1"/>
</dbReference>
<dbReference type="AlphaFoldDB" id="A0AAD5UHW3"/>
<keyword evidence="8" id="KW-0067">ATP-binding</keyword>
<proteinExistence type="inferred from homology"/>
<dbReference type="GO" id="GO:0005840">
    <property type="term" value="C:ribosome"/>
    <property type="evidence" value="ECO:0007669"/>
    <property type="project" value="UniProtKB-KW"/>
</dbReference>
<dbReference type="InterPro" id="IPR036621">
    <property type="entry name" value="Anticodon-bd_dom_sf"/>
</dbReference>
<dbReference type="EC" id="6.1.1.3" evidence="3"/>
<dbReference type="InterPro" id="IPR047246">
    <property type="entry name" value="ThrRS_anticodon"/>
</dbReference>
<comment type="similarity">
    <text evidence="2">Belongs to the class-II aminoacyl-tRNA synthetase family.</text>
</comment>
<keyword evidence="5" id="KW-0479">Metal-binding</keyword>
<organism evidence="16 17">
    <name type="scientific">Boothiomyces macroporosus</name>
    <dbReference type="NCBI Taxonomy" id="261099"/>
    <lineage>
        <taxon>Eukaryota</taxon>
        <taxon>Fungi</taxon>
        <taxon>Fungi incertae sedis</taxon>
        <taxon>Chytridiomycota</taxon>
        <taxon>Chytridiomycota incertae sedis</taxon>
        <taxon>Chytridiomycetes</taxon>
        <taxon>Rhizophydiales</taxon>
        <taxon>Terramycetaceae</taxon>
        <taxon>Boothiomyces</taxon>
    </lineage>
</organism>
<dbReference type="InterPro" id="IPR002320">
    <property type="entry name" value="Thr-tRNA-ligase_IIa"/>
</dbReference>
<evidence type="ECO:0000256" key="13">
    <source>
        <dbReference type="ARBA" id="ARBA00031900"/>
    </source>
</evidence>
<evidence type="ECO:0000256" key="3">
    <source>
        <dbReference type="ARBA" id="ARBA00013163"/>
    </source>
</evidence>
<sequence length="647" mass="74219">MIQLHKRFLSALAERRLQQFKKFKAAPVPTKSAYTQEDFWHSSAHLLGWAMEKKYGDDCLLTHGPATHEGFFYDAFLFNGSTWSSDRLQKINSDVSSILKPQQISSDINELLTGKYGSSYFVTEDDLKDLTKVMSSLAKTKQPFEYITVDRETAQEMFSGSPFKLALISRIPDSQKITVFRCGDFVDLRRGPHIPNSDLIKSIMLSKTGAAQWSKEYGQNMSRVMGISFDSHNGLKEYRKLQIEAEKRNHRTIGKRQGLVAFHPHSPGSPFFLPHGTRIIQSLYNYLRQEYRKYGFQEVVTPLIFNKELWETSGHWQNYKDDMFIVSGGCNHSEDSEINGLKPMNCPGHCLLYSNSAKSYRDLPLRFAEFSPLHRNEASGALTGLTRVRKFHQDDGHIFCTKEQIHSEIKATLNFVEETYKILGFQSYSLTLSTRPESNFMGSLADWDVAEESLKEALNSTGQNWTLKEGDGAFYGPKIDIMVTDCLNRSHQTATIQLDFQLPERFNLLYQDATGGFSRPVIIHRAILGSIERMLAIMTENYSGKWPFWISPRQMLIITTRPEIDGYAIKVQQQLKEFYVDYEKSDNTLAKQIRDAQKLDYNFILVLGDREEQDQVVTVRARDGTNVGTIHLESFKNMCKELVQNYQ</sequence>
<evidence type="ECO:0000256" key="11">
    <source>
        <dbReference type="ARBA" id="ARBA00023128"/>
    </source>
</evidence>
<dbReference type="Proteomes" id="UP001210925">
    <property type="component" value="Unassembled WGS sequence"/>
</dbReference>
<dbReference type="Gene3D" id="3.30.980.10">
    <property type="entry name" value="Threonyl-trna Synthetase, Chain A, domain 2"/>
    <property type="match status" value="1"/>
</dbReference>
<dbReference type="SUPFAM" id="SSF55186">
    <property type="entry name" value="ThrRS/AlaRS common domain"/>
    <property type="match status" value="1"/>
</dbReference>
<dbReference type="InterPro" id="IPR006195">
    <property type="entry name" value="aa-tRNA-synth_II"/>
</dbReference>
<evidence type="ECO:0000256" key="1">
    <source>
        <dbReference type="ARBA" id="ARBA00004305"/>
    </source>
</evidence>
<evidence type="ECO:0000256" key="12">
    <source>
        <dbReference type="ARBA" id="ARBA00023146"/>
    </source>
</evidence>
<dbReference type="GO" id="GO:0005524">
    <property type="term" value="F:ATP binding"/>
    <property type="evidence" value="ECO:0007669"/>
    <property type="project" value="UniProtKB-KW"/>
</dbReference>
<keyword evidence="7" id="KW-0862">Zinc</keyword>
<dbReference type="InterPro" id="IPR002314">
    <property type="entry name" value="aa-tRNA-synt_IIb"/>
</dbReference>
<dbReference type="InterPro" id="IPR018163">
    <property type="entry name" value="Thr/Ala-tRNA-synth_IIc_edit"/>
</dbReference>
<dbReference type="Gene3D" id="3.40.50.800">
    <property type="entry name" value="Anticodon-binding domain"/>
    <property type="match status" value="1"/>
</dbReference>
<gene>
    <name evidence="16" type="primary">MRPL39</name>
    <name evidence="16" type="ORF">HK103_004006</name>
</gene>
<dbReference type="SUPFAM" id="SSF55681">
    <property type="entry name" value="Class II aaRS and biotin synthetases"/>
    <property type="match status" value="1"/>
</dbReference>
<dbReference type="PROSITE" id="PS50862">
    <property type="entry name" value="AA_TRNA_LIGASE_II"/>
    <property type="match status" value="1"/>
</dbReference>
<comment type="caution">
    <text evidence="16">The sequence shown here is derived from an EMBL/GenBank/DDBJ whole genome shotgun (WGS) entry which is preliminary data.</text>
</comment>
<keyword evidence="16" id="KW-0687">Ribonucleoprotein</keyword>
<dbReference type="GO" id="GO:0046872">
    <property type="term" value="F:metal ion binding"/>
    <property type="evidence" value="ECO:0007669"/>
    <property type="project" value="UniProtKB-KW"/>
</dbReference>
<keyword evidence="4" id="KW-0436">Ligase</keyword>
<dbReference type="PANTHER" id="PTHR11451:SF44">
    <property type="entry name" value="THREONINE--TRNA LIGASE, CHLOROPLASTIC_MITOCHONDRIAL 2"/>
    <property type="match status" value="1"/>
</dbReference>
<dbReference type="InterPro" id="IPR045864">
    <property type="entry name" value="aa-tRNA-synth_II/BPL/LPL"/>
</dbReference>
<evidence type="ECO:0000256" key="14">
    <source>
        <dbReference type="ARBA" id="ARBA00049515"/>
    </source>
</evidence>
<keyword evidence="16" id="KW-0689">Ribosomal protein</keyword>
<evidence type="ECO:0000256" key="9">
    <source>
        <dbReference type="ARBA" id="ARBA00022917"/>
    </source>
</evidence>
<dbReference type="InterPro" id="IPR033728">
    <property type="entry name" value="ThrRS_core"/>
</dbReference>
<reference evidence="16" key="1">
    <citation type="submission" date="2020-05" db="EMBL/GenBank/DDBJ databases">
        <title>Phylogenomic resolution of chytrid fungi.</title>
        <authorList>
            <person name="Stajich J.E."/>
            <person name="Amses K."/>
            <person name="Simmons R."/>
            <person name="Seto K."/>
            <person name="Myers J."/>
            <person name="Bonds A."/>
            <person name="Quandt C.A."/>
            <person name="Barry K."/>
            <person name="Liu P."/>
            <person name="Grigoriev I."/>
            <person name="Longcore J.E."/>
            <person name="James T.Y."/>
        </authorList>
    </citation>
    <scope>NUCLEOTIDE SEQUENCE</scope>
    <source>
        <strain evidence="16">PLAUS21</strain>
    </source>
</reference>
<keyword evidence="12" id="KW-0030">Aminoacyl-tRNA synthetase</keyword>
<feature type="domain" description="Aminoacyl-transfer RNA synthetases class-II family profile" evidence="15">
    <location>
        <begin position="274"/>
        <end position="547"/>
    </location>
</feature>
<evidence type="ECO:0000256" key="7">
    <source>
        <dbReference type="ARBA" id="ARBA00022833"/>
    </source>
</evidence>
<dbReference type="SUPFAM" id="SSF52954">
    <property type="entry name" value="Class II aaRS ABD-related"/>
    <property type="match status" value="1"/>
</dbReference>
<dbReference type="PRINTS" id="PR01047">
    <property type="entry name" value="TRNASYNTHTHR"/>
</dbReference>
<dbReference type="CDD" id="cd00771">
    <property type="entry name" value="ThrRS_core"/>
    <property type="match status" value="1"/>
</dbReference>
<name>A0AAD5UHW3_9FUNG</name>
<evidence type="ECO:0000256" key="2">
    <source>
        <dbReference type="ARBA" id="ARBA00008226"/>
    </source>
</evidence>
<evidence type="ECO:0000256" key="4">
    <source>
        <dbReference type="ARBA" id="ARBA00022598"/>
    </source>
</evidence>
<accession>A0AAD5UHW3</accession>
<dbReference type="EMBL" id="JADGKB010000030">
    <property type="protein sequence ID" value="KAJ3258188.1"/>
    <property type="molecule type" value="Genomic_DNA"/>
</dbReference>
<keyword evidence="6" id="KW-0547">Nucleotide-binding</keyword>
<evidence type="ECO:0000313" key="16">
    <source>
        <dbReference type="EMBL" id="KAJ3258188.1"/>
    </source>
</evidence>
<dbReference type="GO" id="GO:0006435">
    <property type="term" value="P:threonyl-tRNA aminoacylation"/>
    <property type="evidence" value="ECO:0007669"/>
    <property type="project" value="InterPro"/>
</dbReference>
<dbReference type="Pfam" id="PF03129">
    <property type="entry name" value="HGTP_anticodon"/>
    <property type="match status" value="1"/>
</dbReference>
<keyword evidence="10" id="KW-0809">Transit peptide</keyword>
<dbReference type="FunFam" id="3.30.930.10:FF:000039">
    <property type="entry name" value="Threonyl-tRNA synthetase, mitochondrial"/>
    <property type="match status" value="1"/>
</dbReference>
<protein>
    <recommendedName>
        <fullName evidence="3">threonine--tRNA ligase</fullName>
        <ecNumber evidence="3">6.1.1.3</ecNumber>
    </recommendedName>
    <alternativeName>
        <fullName evidence="13">Threonyl-tRNA synthetase</fullName>
    </alternativeName>
</protein>
<comment type="subcellular location">
    <subcellularLocation>
        <location evidence="1">Mitochondrion matrix</location>
    </subcellularLocation>
</comment>